<protein>
    <submittedName>
        <fullName evidence="1">Uncharacterized protein</fullName>
    </submittedName>
</protein>
<evidence type="ECO:0000313" key="1">
    <source>
        <dbReference type="EMBL" id="MEV8158339.1"/>
    </source>
</evidence>
<reference evidence="1 2" key="1">
    <citation type="submission" date="2024-06" db="EMBL/GenBank/DDBJ databases">
        <title>The Natural Products Discovery Center: Release of the First 8490 Sequenced Strains for Exploring Actinobacteria Biosynthetic Diversity.</title>
        <authorList>
            <person name="Kalkreuter E."/>
            <person name="Kautsar S.A."/>
            <person name="Yang D."/>
            <person name="Bader C.D."/>
            <person name="Teijaro C.N."/>
            <person name="Fluegel L."/>
            <person name="Davis C.M."/>
            <person name="Simpson J.R."/>
            <person name="Lauterbach L."/>
            <person name="Steele A.D."/>
            <person name="Gui C."/>
            <person name="Meng S."/>
            <person name="Li G."/>
            <person name="Viehrig K."/>
            <person name="Ye F."/>
            <person name="Su P."/>
            <person name="Kiefer A.F."/>
            <person name="Nichols A."/>
            <person name="Cepeda A.J."/>
            <person name="Yan W."/>
            <person name="Fan B."/>
            <person name="Jiang Y."/>
            <person name="Adhikari A."/>
            <person name="Zheng C.-J."/>
            <person name="Schuster L."/>
            <person name="Cowan T.M."/>
            <person name="Smanski M.J."/>
            <person name="Chevrette M.G."/>
            <person name="De Carvalho L.P.S."/>
            <person name="Shen B."/>
        </authorList>
    </citation>
    <scope>NUCLEOTIDE SEQUENCE [LARGE SCALE GENOMIC DNA]</scope>
    <source>
        <strain evidence="1 2">NPDC079179</strain>
    </source>
</reference>
<comment type="caution">
    <text evidence="1">The sequence shown here is derived from an EMBL/GenBank/DDBJ whole genome shotgun (WGS) entry which is preliminary data.</text>
</comment>
<organism evidence="1 2">
    <name type="scientific">Kocuria salsicia</name>
    <dbReference type="NCBI Taxonomy" id="664639"/>
    <lineage>
        <taxon>Bacteria</taxon>
        <taxon>Bacillati</taxon>
        <taxon>Actinomycetota</taxon>
        <taxon>Actinomycetes</taxon>
        <taxon>Micrococcales</taxon>
        <taxon>Micrococcaceae</taxon>
        <taxon>Kocuria</taxon>
    </lineage>
</organism>
<proteinExistence type="predicted"/>
<gene>
    <name evidence="1" type="ORF">AB0O96_09065</name>
</gene>
<accession>A0ABV3KD75</accession>
<evidence type="ECO:0000313" key="2">
    <source>
        <dbReference type="Proteomes" id="UP001553031"/>
    </source>
</evidence>
<dbReference type="EMBL" id="JBFBLL010000005">
    <property type="protein sequence ID" value="MEV8158339.1"/>
    <property type="molecule type" value="Genomic_DNA"/>
</dbReference>
<dbReference type="RefSeq" id="WP_363784971.1">
    <property type="nucleotide sequence ID" value="NZ_JBFBLL010000005.1"/>
</dbReference>
<dbReference type="Proteomes" id="UP001553031">
    <property type="component" value="Unassembled WGS sequence"/>
</dbReference>
<name>A0ABV3KD75_9MICC</name>
<sequence>MICLATCRSSFFNARRDVPENSITQVKDLLYLGKGVGAFPPSSDVLGGLEDLVFLYQPVDVGLYCLTKVVALGAPGSAASRSSFAAVSSDSLTDVAVVMMVFLSCWEQEDYL</sequence>
<keyword evidence="2" id="KW-1185">Reference proteome</keyword>